<feature type="chain" id="PRO_5037691014" description="Long-chain fatty acid transport protein" evidence="8">
    <location>
        <begin position="21"/>
        <end position="536"/>
    </location>
</feature>
<dbReference type="GO" id="GO:0015483">
    <property type="term" value="F:long-chain fatty acid transporting porin activity"/>
    <property type="evidence" value="ECO:0007669"/>
    <property type="project" value="TreeGrafter"/>
</dbReference>
<evidence type="ECO:0000256" key="3">
    <source>
        <dbReference type="ARBA" id="ARBA00022452"/>
    </source>
</evidence>
<evidence type="ECO:0000313" key="9">
    <source>
        <dbReference type="EMBL" id="MBO0932648.1"/>
    </source>
</evidence>
<dbReference type="EMBL" id="JAFMYU010000013">
    <property type="protein sequence ID" value="MBO0932648.1"/>
    <property type="molecule type" value="Genomic_DNA"/>
</dbReference>
<dbReference type="InterPro" id="IPR005017">
    <property type="entry name" value="OMPP1/FadL/TodX"/>
</dbReference>
<evidence type="ECO:0000313" key="10">
    <source>
        <dbReference type="Proteomes" id="UP000664795"/>
    </source>
</evidence>
<dbReference type="GO" id="GO:0009279">
    <property type="term" value="C:cell outer membrane"/>
    <property type="evidence" value="ECO:0007669"/>
    <property type="project" value="UniProtKB-SubCell"/>
</dbReference>
<comment type="subcellular location">
    <subcellularLocation>
        <location evidence="1">Cell outer membrane</location>
        <topology evidence="1">Multi-pass membrane protein</topology>
    </subcellularLocation>
</comment>
<evidence type="ECO:0000256" key="7">
    <source>
        <dbReference type="ARBA" id="ARBA00023237"/>
    </source>
</evidence>
<dbReference type="AlphaFoldDB" id="A0A939K0N2"/>
<dbReference type="RefSeq" id="WP_207336610.1">
    <property type="nucleotide sequence ID" value="NZ_JAFMYU010000013.1"/>
</dbReference>
<evidence type="ECO:0000256" key="4">
    <source>
        <dbReference type="ARBA" id="ARBA00022692"/>
    </source>
</evidence>
<comment type="similarity">
    <text evidence="2">Belongs to the OmpP1/FadL family.</text>
</comment>
<comment type="caution">
    <text evidence="9">The sequence shown here is derived from an EMBL/GenBank/DDBJ whole genome shotgun (WGS) entry which is preliminary data.</text>
</comment>
<reference evidence="9 10" key="1">
    <citation type="submission" date="2021-03" db="EMBL/GenBank/DDBJ databases">
        <title>Fibrella sp. HMF5036 genome sequencing and assembly.</title>
        <authorList>
            <person name="Kang H."/>
            <person name="Kim H."/>
            <person name="Bae S."/>
            <person name="Joh K."/>
        </authorList>
    </citation>
    <scope>NUCLEOTIDE SEQUENCE [LARGE SCALE GENOMIC DNA]</scope>
    <source>
        <strain evidence="9 10">HMF5036</strain>
    </source>
</reference>
<gene>
    <name evidence="9" type="ORF">J2I48_16685</name>
</gene>
<dbReference type="PANTHER" id="PTHR35093:SF8">
    <property type="entry name" value="OUTER MEMBRANE PROTEIN NMB0088-RELATED"/>
    <property type="match status" value="1"/>
</dbReference>
<evidence type="ECO:0000256" key="6">
    <source>
        <dbReference type="ARBA" id="ARBA00023136"/>
    </source>
</evidence>
<evidence type="ECO:0000256" key="5">
    <source>
        <dbReference type="ARBA" id="ARBA00022729"/>
    </source>
</evidence>
<keyword evidence="10" id="KW-1185">Reference proteome</keyword>
<keyword evidence="6" id="KW-0472">Membrane</keyword>
<dbReference type="Gene3D" id="2.40.160.60">
    <property type="entry name" value="Outer membrane protein transport protein (OMPP1/FadL/TodX)"/>
    <property type="match status" value="1"/>
</dbReference>
<keyword evidence="5 8" id="KW-0732">Signal</keyword>
<keyword evidence="7" id="KW-0998">Cell outer membrane</keyword>
<name>A0A939K0N2_9BACT</name>
<dbReference type="SUPFAM" id="SSF56935">
    <property type="entry name" value="Porins"/>
    <property type="match status" value="1"/>
</dbReference>
<feature type="signal peptide" evidence="8">
    <location>
        <begin position="1"/>
        <end position="20"/>
    </location>
</feature>
<dbReference type="PANTHER" id="PTHR35093">
    <property type="entry name" value="OUTER MEMBRANE PROTEIN NMB0088-RELATED"/>
    <property type="match status" value="1"/>
</dbReference>
<proteinExistence type="inferred from homology"/>
<sequence length="536" mass="57704">MNRYLLSVAALFGGAVSAFGQDYSGDVFRYSDQPITGTARFQGLGGGHVAIGGDASSAFTNPAGLGFYNRSELSISPGVRLQNVGVNYAGQNTNSNKAVPFVGQAALIFAGEPSRQGSMRRGTFGITYSRQVSLGNEFAFTGLNNRSSITDAWAADLNSFNIASGVVDRVFNRNTNQVTDINGIPGTAYLAAAYQLYLIDPTSDNATTYRGAEGDKVVNQTQSYSSSGSQSQWTLGYGANFDDKWYVGGALALSSTRFDFTNQYSEVFVGGDQIRGLTDRSTLSVRGTGINLTLGTIFRPTELLQLGLTVSSPTFSGLAETYDRTLSADIIGIRQFDANGKPILDANGNQLRKVPDPLSIALPSNDFNYNITTPLRASGGATFFFKKRGFITATAEYVGYTGMRVGTSDYQAAADNQAFREDNKKNVQAFYQNVVNFRVGAEVRASVFRFRAGAAYLPTAYKDTYDQLARNGDRNSLLLSGGVGVRNERFFLDLAYSAYAFKTAYAPYTLNNSQNYAAAVLNNKVGSALLSVGVFF</sequence>
<evidence type="ECO:0000256" key="1">
    <source>
        <dbReference type="ARBA" id="ARBA00004571"/>
    </source>
</evidence>
<evidence type="ECO:0000256" key="2">
    <source>
        <dbReference type="ARBA" id="ARBA00008163"/>
    </source>
</evidence>
<protein>
    <recommendedName>
        <fullName evidence="11">Long-chain fatty acid transport protein</fullName>
    </recommendedName>
</protein>
<dbReference type="Proteomes" id="UP000664795">
    <property type="component" value="Unassembled WGS sequence"/>
</dbReference>
<evidence type="ECO:0000256" key="8">
    <source>
        <dbReference type="SAM" id="SignalP"/>
    </source>
</evidence>
<evidence type="ECO:0008006" key="11">
    <source>
        <dbReference type="Google" id="ProtNLM"/>
    </source>
</evidence>
<accession>A0A939K0N2</accession>
<keyword evidence="4" id="KW-0812">Transmembrane</keyword>
<keyword evidence="3" id="KW-1134">Transmembrane beta strand</keyword>
<organism evidence="9 10">
    <name type="scientific">Fibrella aquatilis</name>
    <dbReference type="NCBI Taxonomy" id="2817059"/>
    <lineage>
        <taxon>Bacteria</taxon>
        <taxon>Pseudomonadati</taxon>
        <taxon>Bacteroidota</taxon>
        <taxon>Cytophagia</taxon>
        <taxon>Cytophagales</taxon>
        <taxon>Spirosomataceae</taxon>
        <taxon>Fibrella</taxon>
    </lineage>
</organism>